<dbReference type="AlphaFoldDB" id="A0A8J8SB28"/>
<dbReference type="RefSeq" id="WP_212692449.1">
    <property type="nucleotide sequence ID" value="NZ_CP058561.1"/>
</dbReference>
<protein>
    <submittedName>
        <fullName evidence="1">Uncharacterized protein</fullName>
    </submittedName>
</protein>
<dbReference type="Proteomes" id="UP000677305">
    <property type="component" value="Chromosome"/>
</dbReference>
<reference evidence="1 2" key="1">
    <citation type="submission" date="2020-07" db="EMBL/GenBank/DDBJ databases">
        <title>Vallitalea guaymasensis genome.</title>
        <authorList>
            <person name="Postec A."/>
        </authorList>
    </citation>
    <scope>NUCLEOTIDE SEQUENCE [LARGE SCALE GENOMIC DNA]</scope>
    <source>
        <strain evidence="1 2">Ra1766G1</strain>
    </source>
</reference>
<gene>
    <name evidence="1" type="ORF">HYG85_04405</name>
</gene>
<proteinExistence type="predicted"/>
<accession>A0A8J8SB28</accession>
<organism evidence="1 2">
    <name type="scientific">Vallitalea guaymasensis</name>
    <dbReference type="NCBI Taxonomy" id="1185412"/>
    <lineage>
        <taxon>Bacteria</taxon>
        <taxon>Bacillati</taxon>
        <taxon>Bacillota</taxon>
        <taxon>Clostridia</taxon>
        <taxon>Lachnospirales</taxon>
        <taxon>Vallitaleaceae</taxon>
        <taxon>Vallitalea</taxon>
    </lineage>
</organism>
<keyword evidence="2" id="KW-1185">Reference proteome</keyword>
<dbReference type="InterPro" id="IPR043779">
    <property type="entry name" value="DUF5721"/>
</dbReference>
<dbReference type="Pfam" id="PF18988">
    <property type="entry name" value="DUF5721"/>
    <property type="match status" value="1"/>
</dbReference>
<name>A0A8J8SB28_9FIRM</name>
<evidence type="ECO:0000313" key="1">
    <source>
        <dbReference type="EMBL" id="QUH28194.1"/>
    </source>
</evidence>
<sequence length="162" mass="18810">MVSFNVIDIKLFMNNLLRENMFDEFEVSSVELNTFTKFNISCDLNKKYLSSDEIEILGDRKLVKWSEIKDIAFYMIKGNKTPSYLKIVFALPHDKIESMVKKHELSIKADNVNGLFINILFEDNVLKCTTGSSMNIFTLDKTLENYWDNSVKTFFKKHGIAV</sequence>
<evidence type="ECO:0000313" key="2">
    <source>
        <dbReference type="Proteomes" id="UP000677305"/>
    </source>
</evidence>
<dbReference type="KEGG" id="vgu:HYG85_04405"/>
<dbReference type="EMBL" id="CP058561">
    <property type="protein sequence ID" value="QUH28194.1"/>
    <property type="molecule type" value="Genomic_DNA"/>
</dbReference>